<dbReference type="PROSITE" id="PS51257">
    <property type="entry name" value="PROKAR_LIPOPROTEIN"/>
    <property type="match status" value="1"/>
</dbReference>
<evidence type="ECO:0000259" key="7">
    <source>
        <dbReference type="Pfam" id="PF14322"/>
    </source>
</evidence>
<dbReference type="Proteomes" id="UP001501508">
    <property type="component" value="Unassembled WGS sequence"/>
</dbReference>
<sequence length="564" mass="64753">MKLKSIILIIGTFFGSALFTACDDYLDRLPLDQPSDATFWSTESELKMAINAVYRSLYWTDRTTATALNTHLPLPLLFDFATDISWDRNLNVWQLIGQGQVTAVEGTLIFPLWSHAYAQIGHCNRLLAYMHRAEAVTNPQVYARIAAEARFFRAYWYHWMINLYGDVPFITEPVATRDAALPRTGKDEIYRFLISELDAAAEVLPVEYPAAEKGHATKGAALALKARTALYASDWAAAGTAAKELMDLNKYSLYPSYDKLFTYEGQNNSEAIFTIQFSRTNQMVHQTPSHTRGRLAGGFVTKIPTQALVDSYECIDGLRIDKSPLYDPTNPFKNRDPRLYATIVYPGSVFLGYQFETHPDSLTVWDYNQTPARRVGNQEVTNPYATFSGYMYRKHVSSDAREFNSQSELPIMLYRYAEILLTYAEARIEQGQIDESVYSAINAVRTRAGLPVITTGKSADQLRQIVRQERKVEFVFEGQRYFDIRRWKIAEHIMPGRLYGRPLREYKAKYIPRFDEYGHPHYDAYASELRMFDTRIFNPAKDYLLPVPQRERDINPNLTQNPLY</sequence>
<keyword evidence="4" id="KW-0472">Membrane</keyword>
<evidence type="ECO:0000256" key="3">
    <source>
        <dbReference type="ARBA" id="ARBA00022729"/>
    </source>
</evidence>
<gene>
    <name evidence="8" type="ORF">GCM10023091_02710</name>
</gene>
<accession>A0ABP8LLF0</accession>
<evidence type="ECO:0000256" key="1">
    <source>
        <dbReference type="ARBA" id="ARBA00004442"/>
    </source>
</evidence>
<evidence type="ECO:0000313" key="8">
    <source>
        <dbReference type="EMBL" id="GAA4431656.1"/>
    </source>
</evidence>
<comment type="caution">
    <text evidence="8">The sequence shown here is derived from an EMBL/GenBank/DDBJ whole genome shotgun (WGS) entry which is preliminary data.</text>
</comment>
<dbReference type="Gene3D" id="1.25.40.390">
    <property type="match status" value="1"/>
</dbReference>
<evidence type="ECO:0000256" key="2">
    <source>
        <dbReference type="ARBA" id="ARBA00006275"/>
    </source>
</evidence>
<evidence type="ECO:0000259" key="6">
    <source>
        <dbReference type="Pfam" id="PF07980"/>
    </source>
</evidence>
<feature type="domain" description="SusD-like N-terminal" evidence="7">
    <location>
        <begin position="74"/>
        <end position="229"/>
    </location>
</feature>
<evidence type="ECO:0000313" key="9">
    <source>
        <dbReference type="Proteomes" id="UP001501508"/>
    </source>
</evidence>
<comment type="subcellular location">
    <subcellularLocation>
        <location evidence="1">Cell outer membrane</location>
    </subcellularLocation>
</comment>
<organism evidence="8 9">
    <name type="scientific">Ravibacter arvi</name>
    <dbReference type="NCBI Taxonomy" id="2051041"/>
    <lineage>
        <taxon>Bacteria</taxon>
        <taxon>Pseudomonadati</taxon>
        <taxon>Bacteroidota</taxon>
        <taxon>Cytophagia</taxon>
        <taxon>Cytophagales</taxon>
        <taxon>Spirosomataceae</taxon>
        <taxon>Ravibacter</taxon>
    </lineage>
</organism>
<dbReference type="SUPFAM" id="SSF48452">
    <property type="entry name" value="TPR-like"/>
    <property type="match status" value="1"/>
</dbReference>
<name>A0ABP8LLF0_9BACT</name>
<comment type="similarity">
    <text evidence="2">Belongs to the SusD family.</text>
</comment>
<reference evidence="9" key="1">
    <citation type="journal article" date="2019" name="Int. J. Syst. Evol. Microbiol.">
        <title>The Global Catalogue of Microorganisms (GCM) 10K type strain sequencing project: providing services to taxonomists for standard genome sequencing and annotation.</title>
        <authorList>
            <consortium name="The Broad Institute Genomics Platform"/>
            <consortium name="The Broad Institute Genome Sequencing Center for Infectious Disease"/>
            <person name="Wu L."/>
            <person name="Ma J."/>
        </authorList>
    </citation>
    <scope>NUCLEOTIDE SEQUENCE [LARGE SCALE GENOMIC DNA]</scope>
    <source>
        <strain evidence="9">JCM 31920</strain>
    </source>
</reference>
<feature type="domain" description="RagB/SusD" evidence="6">
    <location>
        <begin position="270"/>
        <end position="564"/>
    </location>
</feature>
<evidence type="ECO:0000256" key="4">
    <source>
        <dbReference type="ARBA" id="ARBA00023136"/>
    </source>
</evidence>
<keyword evidence="9" id="KW-1185">Reference proteome</keyword>
<dbReference type="Pfam" id="PF07980">
    <property type="entry name" value="SusD_RagB"/>
    <property type="match status" value="1"/>
</dbReference>
<evidence type="ECO:0000256" key="5">
    <source>
        <dbReference type="ARBA" id="ARBA00023237"/>
    </source>
</evidence>
<dbReference type="InterPro" id="IPR011990">
    <property type="entry name" value="TPR-like_helical_dom_sf"/>
</dbReference>
<dbReference type="Pfam" id="PF14322">
    <property type="entry name" value="SusD-like_3"/>
    <property type="match status" value="1"/>
</dbReference>
<protein>
    <submittedName>
        <fullName evidence="8">RagB/SusD family nutrient uptake outer membrane protein</fullName>
    </submittedName>
</protein>
<proteinExistence type="inferred from homology"/>
<keyword evidence="5" id="KW-0998">Cell outer membrane</keyword>
<dbReference type="EMBL" id="BAABEY010000001">
    <property type="protein sequence ID" value="GAA4431656.1"/>
    <property type="molecule type" value="Genomic_DNA"/>
</dbReference>
<dbReference type="InterPro" id="IPR012944">
    <property type="entry name" value="SusD_RagB_dom"/>
</dbReference>
<dbReference type="CDD" id="cd08977">
    <property type="entry name" value="SusD"/>
    <property type="match status" value="1"/>
</dbReference>
<dbReference type="InterPro" id="IPR033985">
    <property type="entry name" value="SusD-like_N"/>
</dbReference>
<keyword evidence="3" id="KW-0732">Signal</keyword>
<dbReference type="RefSeq" id="WP_345026196.1">
    <property type="nucleotide sequence ID" value="NZ_BAABEY010000001.1"/>
</dbReference>